<dbReference type="InterPro" id="IPR003593">
    <property type="entry name" value="AAA+_ATPase"/>
</dbReference>
<protein>
    <recommendedName>
        <fullName evidence="1">AAA+ ATPase domain-containing protein</fullName>
    </recommendedName>
</protein>
<dbReference type="EMBL" id="NMUH01001070">
    <property type="protein sequence ID" value="MQL88582.1"/>
    <property type="molecule type" value="Genomic_DNA"/>
</dbReference>
<dbReference type="PANTHER" id="PTHR23076">
    <property type="entry name" value="METALLOPROTEASE M41 FTSH"/>
    <property type="match status" value="1"/>
</dbReference>
<keyword evidence="3" id="KW-1185">Reference proteome</keyword>
<sequence length="493" mass="54538">MNKPLSVYGFGDSEIRYQGATNILPIDASSIFFLIRGYGVVGARTCYLNKPAVSYDAGKTRVQVEKFSSLGSQCRDQSVSLLFSSRISFGHRGKRRVGYCYNKVVVSKVSGGDERRHGHLGVGRKPNPRKRKLFSLRLRPRFRLLLVRLKRLSLRAALEEMRLYLHKNLRTAILATSVILALGLSALFLKVTAVPSPKTVQYSNLIADLQGGYVSKVLFEEGSRRIFYNKHNAVPDGSKSMDDTTSTCDIGCDGVPGTSRTFDALSAANSPAKKRRPTSQMVSFDDVEGVDAAKAELMEVHGWAFLREGNGYFHIFLMRKWSYGQCRFGSTRLEEAFSYDIGIYLARGRIFTLLIVDVRAIRVPVESFPFCHIVSCLQGSINYAKLGAKLPRGVLLVGPPGTGKTLLARAVAGEAGVPFFSVSASEFVELFVGRGAARIRDLFKIARKYVPSIIFIDELDAVGGKRGRSFNDERDQTLNQAISEADISCVFHN</sequence>
<evidence type="ECO:0000313" key="2">
    <source>
        <dbReference type="EMBL" id="MQL88582.1"/>
    </source>
</evidence>
<gene>
    <name evidence="2" type="ORF">Taro_021138</name>
</gene>
<dbReference type="SMART" id="SM00382">
    <property type="entry name" value="AAA"/>
    <property type="match status" value="1"/>
</dbReference>
<dbReference type="PANTHER" id="PTHR23076:SF110">
    <property type="entry name" value="INACTIVE ATP-DEPENDENT ZINC METALLOPROTEASE FTSHI 3, CHLOROPLASTIC-RELATED"/>
    <property type="match status" value="1"/>
</dbReference>
<reference evidence="2" key="1">
    <citation type="submission" date="2017-07" db="EMBL/GenBank/DDBJ databases">
        <title>Taro Niue Genome Assembly and Annotation.</title>
        <authorList>
            <person name="Atibalentja N."/>
            <person name="Keating K."/>
            <person name="Fields C.J."/>
        </authorList>
    </citation>
    <scope>NUCLEOTIDE SEQUENCE</scope>
    <source>
        <strain evidence="2">Niue_2</strain>
        <tissue evidence="2">Leaf</tissue>
    </source>
</reference>
<dbReference type="AlphaFoldDB" id="A0A843UQK2"/>
<accession>A0A843UQK2</accession>
<dbReference type="GO" id="GO:0005524">
    <property type="term" value="F:ATP binding"/>
    <property type="evidence" value="ECO:0007669"/>
    <property type="project" value="InterPro"/>
</dbReference>
<dbReference type="GO" id="GO:0004176">
    <property type="term" value="F:ATP-dependent peptidase activity"/>
    <property type="evidence" value="ECO:0007669"/>
    <property type="project" value="TreeGrafter"/>
</dbReference>
<dbReference type="GO" id="GO:0006508">
    <property type="term" value="P:proteolysis"/>
    <property type="evidence" value="ECO:0007669"/>
    <property type="project" value="TreeGrafter"/>
</dbReference>
<feature type="domain" description="AAA+ ATPase" evidence="1">
    <location>
        <begin position="390"/>
        <end position="483"/>
    </location>
</feature>
<organism evidence="2 3">
    <name type="scientific">Colocasia esculenta</name>
    <name type="common">Wild taro</name>
    <name type="synonym">Arum esculentum</name>
    <dbReference type="NCBI Taxonomy" id="4460"/>
    <lineage>
        <taxon>Eukaryota</taxon>
        <taxon>Viridiplantae</taxon>
        <taxon>Streptophyta</taxon>
        <taxon>Embryophyta</taxon>
        <taxon>Tracheophyta</taxon>
        <taxon>Spermatophyta</taxon>
        <taxon>Magnoliopsida</taxon>
        <taxon>Liliopsida</taxon>
        <taxon>Araceae</taxon>
        <taxon>Aroideae</taxon>
        <taxon>Colocasieae</taxon>
        <taxon>Colocasia</taxon>
    </lineage>
</organism>
<dbReference type="GO" id="GO:0016887">
    <property type="term" value="F:ATP hydrolysis activity"/>
    <property type="evidence" value="ECO:0007669"/>
    <property type="project" value="InterPro"/>
</dbReference>
<evidence type="ECO:0000259" key="1">
    <source>
        <dbReference type="SMART" id="SM00382"/>
    </source>
</evidence>
<evidence type="ECO:0000313" key="3">
    <source>
        <dbReference type="Proteomes" id="UP000652761"/>
    </source>
</evidence>
<dbReference type="Gene3D" id="3.40.50.300">
    <property type="entry name" value="P-loop containing nucleotide triphosphate hydrolases"/>
    <property type="match status" value="1"/>
</dbReference>
<dbReference type="SUPFAM" id="SSF52540">
    <property type="entry name" value="P-loop containing nucleoside triphosphate hydrolases"/>
    <property type="match status" value="1"/>
</dbReference>
<dbReference type="OrthoDB" id="1413014at2759"/>
<dbReference type="GO" id="GO:0009535">
    <property type="term" value="C:chloroplast thylakoid membrane"/>
    <property type="evidence" value="ECO:0007669"/>
    <property type="project" value="TreeGrafter"/>
</dbReference>
<comment type="caution">
    <text evidence="2">The sequence shown here is derived from an EMBL/GenBank/DDBJ whole genome shotgun (WGS) entry which is preliminary data.</text>
</comment>
<proteinExistence type="predicted"/>
<name>A0A843UQK2_COLES</name>
<dbReference type="InterPro" id="IPR027417">
    <property type="entry name" value="P-loop_NTPase"/>
</dbReference>
<dbReference type="Pfam" id="PF00004">
    <property type="entry name" value="AAA"/>
    <property type="match status" value="1"/>
</dbReference>
<dbReference type="InterPro" id="IPR003959">
    <property type="entry name" value="ATPase_AAA_core"/>
</dbReference>
<dbReference type="Proteomes" id="UP000652761">
    <property type="component" value="Unassembled WGS sequence"/>
</dbReference>